<feature type="domain" description="Spore germination protein N-terminal" evidence="9">
    <location>
        <begin position="23"/>
        <end position="199"/>
    </location>
</feature>
<evidence type="ECO:0000256" key="2">
    <source>
        <dbReference type="ARBA" id="ARBA00007886"/>
    </source>
</evidence>
<name>A0A3M8DFF9_9BACL</name>
<comment type="similarity">
    <text evidence="2">Belongs to the GerABKC lipoprotein family.</text>
</comment>
<keyword evidence="3" id="KW-0309">Germination</keyword>
<evidence type="ECO:0000259" key="9">
    <source>
        <dbReference type="Pfam" id="PF25198"/>
    </source>
</evidence>
<dbReference type="Proteomes" id="UP000281915">
    <property type="component" value="Unassembled WGS sequence"/>
</dbReference>
<evidence type="ECO:0000256" key="6">
    <source>
        <dbReference type="ARBA" id="ARBA00023139"/>
    </source>
</evidence>
<dbReference type="InterPro" id="IPR008844">
    <property type="entry name" value="Spore_GerAC-like"/>
</dbReference>
<comment type="subcellular location">
    <subcellularLocation>
        <location evidence="1">Membrane</location>
        <topology evidence="1">Lipid-anchor</topology>
    </subcellularLocation>
</comment>
<sequence>MNRNGLLRLLFLSFLLLSGCWNRTELNELGITAATGFDKEGKEWVMSYQVIVPSVMAIGQGGAGSGGKSKPNVHVFTNKGASIREAADMSYMENARRLYFAHTDVLVLGIDAAKEGIDEVLDLYFRNNDARETVLVTITDGKASDILKKLIPAESLPGTALSEMIRKESAFSSRLPSIKVYQLAQRITSDSAAAGVPEIKFTGNIKGEMESLDDEKRTSAPGKLVLNRLGVFRGDRFIGWLNRRESFGVSWLTDQVKGSTIAFSSDSKSGKPNSIRITQAKTKVTPEKAGNRFKMRIEVKLSGALLEAGTNQDLMKPENIYKLEQDLAKEVTDIMNIGWKASKRIGVDLPGFADKIHRKYPKDWKKMKETWTEDFKKVELDVQVKAKILRPGLLKKAFRTNQEGSSKSGK</sequence>
<evidence type="ECO:0000256" key="1">
    <source>
        <dbReference type="ARBA" id="ARBA00004635"/>
    </source>
</evidence>
<evidence type="ECO:0000259" key="8">
    <source>
        <dbReference type="Pfam" id="PF05504"/>
    </source>
</evidence>
<keyword evidence="6" id="KW-0564">Palmitate</keyword>
<dbReference type="PROSITE" id="PS51257">
    <property type="entry name" value="PROKAR_LIPOPROTEIN"/>
    <property type="match status" value="1"/>
</dbReference>
<keyword evidence="5" id="KW-0472">Membrane</keyword>
<feature type="domain" description="Spore germination GerAC-like C-terminal" evidence="8">
    <location>
        <begin position="229"/>
        <end position="392"/>
    </location>
</feature>
<evidence type="ECO:0000313" key="11">
    <source>
        <dbReference type="Proteomes" id="UP000281915"/>
    </source>
</evidence>
<dbReference type="InterPro" id="IPR038501">
    <property type="entry name" value="Spore_GerAC_C_sf"/>
</dbReference>
<evidence type="ECO:0000256" key="7">
    <source>
        <dbReference type="ARBA" id="ARBA00023288"/>
    </source>
</evidence>
<gene>
    <name evidence="10" type="ORF">EDM58_01655</name>
</gene>
<dbReference type="EMBL" id="RHHT01000002">
    <property type="protein sequence ID" value="RNB86281.1"/>
    <property type="molecule type" value="Genomic_DNA"/>
</dbReference>
<dbReference type="GO" id="GO:0009847">
    <property type="term" value="P:spore germination"/>
    <property type="evidence" value="ECO:0007669"/>
    <property type="project" value="InterPro"/>
</dbReference>
<dbReference type="GO" id="GO:0016020">
    <property type="term" value="C:membrane"/>
    <property type="evidence" value="ECO:0007669"/>
    <property type="project" value="UniProtKB-SubCell"/>
</dbReference>
<protein>
    <submittedName>
        <fullName evidence="10">Ger(X)C family spore germination protein</fullName>
    </submittedName>
</protein>
<dbReference type="PANTHER" id="PTHR35789">
    <property type="entry name" value="SPORE GERMINATION PROTEIN B3"/>
    <property type="match status" value="1"/>
</dbReference>
<organism evidence="10 11">
    <name type="scientific">Brevibacillus panacihumi</name>
    <dbReference type="NCBI Taxonomy" id="497735"/>
    <lineage>
        <taxon>Bacteria</taxon>
        <taxon>Bacillati</taxon>
        <taxon>Bacillota</taxon>
        <taxon>Bacilli</taxon>
        <taxon>Bacillales</taxon>
        <taxon>Paenibacillaceae</taxon>
        <taxon>Brevibacillus</taxon>
    </lineage>
</organism>
<dbReference type="Gene3D" id="3.30.300.210">
    <property type="entry name" value="Nutrient germinant receptor protein C, domain 3"/>
    <property type="match status" value="1"/>
</dbReference>
<keyword evidence="7" id="KW-0449">Lipoprotein</keyword>
<evidence type="ECO:0000256" key="4">
    <source>
        <dbReference type="ARBA" id="ARBA00022729"/>
    </source>
</evidence>
<dbReference type="AlphaFoldDB" id="A0A3M8DFF9"/>
<evidence type="ECO:0000256" key="5">
    <source>
        <dbReference type="ARBA" id="ARBA00023136"/>
    </source>
</evidence>
<proteinExistence type="inferred from homology"/>
<accession>A0A3M8DFF9</accession>
<evidence type="ECO:0000256" key="3">
    <source>
        <dbReference type="ARBA" id="ARBA00022544"/>
    </source>
</evidence>
<keyword evidence="4" id="KW-0732">Signal</keyword>
<dbReference type="NCBIfam" id="TIGR02887">
    <property type="entry name" value="spore_ger_x_C"/>
    <property type="match status" value="1"/>
</dbReference>
<reference evidence="10 11" key="1">
    <citation type="submission" date="2018-10" db="EMBL/GenBank/DDBJ databases">
        <title>Phylogenomics of Brevibacillus.</title>
        <authorList>
            <person name="Dunlap C."/>
        </authorList>
    </citation>
    <scope>NUCLEOTIDE SEQUENCE [LARGE SCALE GENOMIC DNA]</scope>
    <source>
        <strain evidence="10 11">JCM 15085</strain>
    </source>
</reference>
<comment type="caution">
    <text evidence="10">The sequence shown here is derived from an EMBL/GenBank/DDBJ whole genome shotgun (WGS) entry which is preliminary data.</text>
</comment>
<dbReference type="InterPro" id="IPR057336">
    <property type="entry name" value="GerAC_N"/>
</dbReference>
<dbReference type="PANTHER" id="PTHR35789:SF1">
    <property type="entry name" value="SPORE GERMINATION PROTEIN B3"/>
    <property type="match status" value="1"/>
</dbReference>
<dbReference type="Pfam" id="PF05504">
    <property type="entry name" value="Spore_GerAC"/>
    <property type="match status" value="1"/>
</dbReference>
<dbReference type="RefSeq" id="WP_122911775.1">
    <property type="nucleotide sequence ID" value="NZ_RHHT01000002.1"/>
</dbReference>
<dbReference type="InterPro" id="IPR046953">
    <property type="entry name" value="Spore_GerAC-like_C"/>
</dbReference>
<evidence type="ECO:0000313" key="10">
    <source>
        <dbReference type="EMBL" id="RNB86281.1"/>
    </source>
</evidence>
<dbReference type="Pfam" id="PF25198">
    <property type="entry name" value="Spore_GerAC_N"/>
    <property type="match status" value="1"/>
</dbReference>